<dbReference type="Pfam" id="PF01381">
    <property type="entry name" value="HTH_3"/>
    <property type="match status" value="1"/>
</dbReference>
<dbReference type="SMART" id="SM00530">
    <property type="entry name" value="HTH_XRE"/>
    <property type="match status" value="1"/>
</dbReference>
<accession>A0A4S8NZ67</accession>
<name>A0A4S8NZ67_9HYPH</name>
<dbReference type="PROSITE" id="PS50943">
    <property type="entry name" value="HTH_CROC1"/>
    <property type="match status" value="1"/>
</dbReference>
<comment type="caution">
    <text evidence="2">The sequence shown here is derived from an EMBL/GenBank/DDBJ whole genome shotgun (WGS) entry which is preliminary data.</text>
</comment>
<feature type="domain" description="HTH cro/C1-type" evidence="1">
    <location>
        <begin position="8"/>
        <end position="66"/>
    </location>
</feature>
<dbReference type="Proteomes" id="UP000308828">
    <property type="component" value="Unassembled WGS sequence"/>
</dbReference>
<dbReference type="CDD" id="cd00093">
    <property type="entry name" value="HTH_XRE"/>
    <property type="match status" value="1"/>
</dbReference>
<proteinExistence type="predicted"/>
<evidence type="ECO:0000313" key="3">
    <source>
        <dbReference type="Proteomes" id="UP000308828"/>
    </source>
</evidence>
<dbReference type="EMBL" id="STGV01000004">
    <property type="protein sequence ID" value="THV22145.1"/>
    <property type="molecule type" value="Genomic_DNA"/>
</dbReference>
<evidence type="ECO:0000313" key="2">
    <source>
        <dbReference type="EMBL" id="THV22145.1"/>
    </source>
</evidence>
<dbReference type="InterPro" id="IPR010982">
    <property type="entry name" value="Lambda_DNA-bd_dom_sf"/>
</dbReference>
<keyword evidence="3" id="KW-1185">Reference proteome</keyword>
<dbReference type="GO" id="GO:0003677">
    <property type="term" value="F:DNA binding"/>
    <property type="evidence" value="ECO:0007669"/>
    <property type="project" value="InterPro"/>
</dbReference>
<dbReference type="RefSeq" id="WP_136598918.1">
    <property type="nucleotide sequence ID" value="NZ_STGV01000004.1"/>
</dbReference>
<gene>
    <name evidence="2" type="ORF">FAA97_12640</name>
</gene>
<protein>
    <submittedName>
        <fullName evidence="2">Helix-turn-helix transcriptional regulator</fullName>
    </submittedName>
</protein>
<reference evidence="2 3" key="1">
    <citation type="submission" date="2019-04" db="EMBL/GenBank/DDBJ databases">
        <title>Genome sequence of strain shin9-1.</title>
        <authorList>
            <person name="Gao J."/>
            <person name="Sun J."/>
        </authorList>
    </citation>
    <scope>NUCLEOTIDE SEQUENCE [LARGE SCALE GENOMIC DNA]</scope>
    <source>
        <strain evidence="3">shin9-1</strain>
    </source>
</reference>
<dbReference type="InterPro" id="IPR001387">
    <property type="entry name" value="Cro/C1-type_HTH"/>
</dbReference>
<evidence type="ECO:0000259" key="1">
    <source>
        <dbReference type="PROSITE" id="PS50943"/>
    </source>
</evidence>
<organism evidence="2 3">
    <name type="scientific">Peteryoungia ipomoeae</name>
    <dbReference type="NCBI Taxonomy" id="1210932"/>
    <lineage>
        <taxon>Bacteria</taxon>
        <taxon>Pseudomonadati</taxon>
        <taxon>Pseudomonadota</taxon>
        <taxon>Alphaproteobacteria</taxon>
        <taxon>Hyphomicrobiales</taxon>
        <taxon>Rhizobiaceae</taxon>
        <taxon>Peteryoungia</taxon>
    </lineage>
</organism>
<dbReference type="AlphaFoldDB" id="A0A4S8NZ67"/>
<sequence length="121" mass="13474">MTPFGDAMRELRRIKGVSQKQMAEALQVSPAYLSALEHGRRGQPSFDFLQRVAGYFNVIWDEAEDLFAAAGLSHPRVVVDTSGLPSDYTAFANALAKVIRHLPPDVIEDMQMALDRGRKRS</sequence>
<dbReference type="Gene3D" id="1.10.260.40">
    <property type="entry name" value="lambda repressor-like DNA-binding domains"/>
    <property type="match status" value="1"/>
</dbReference>
<dbReference type="SUPFAM" id="SSF47413">
    <property type="entry name" value="lambda repressor-like DNA-binding domains"/>
    <property type="match status" value="1"/>
</dbReference>
<dbReference type="OrthoDB" id="9809730at2"/>